<evidence type="ECO:0000313" key="2">
    <source>
        <dbReference type="Proteomes" id="UP000036771"/>
    </source>
</evidence>
<dbReference type="SUPFAM" id="SSF56112">
    <property type="entry name" value="Protein kinase-like (PK-like)"/>
    <property type="match status" value="1"/>
</dbReference>
<dbReference type="EMBL" id="BBVC01000097">
    <property type="protein sequence ID" value="GAO98850.1"/>
    <property type="molecule type" value="Genomic_DNA"/>
</dbReference>
<keyword evidence="2" id="KW-1185">Reference proteome</keyword>
<reference evidence="1 2" key="1">
    <citation type="submission" date="2015-03" db="EMBL/GenBank/DDBJ databases">
        <title>Caedibacter varicaedens, whole genome shotgun sequence.</title>
        <authorList>
            <person name="Suzuki H."/>
            <person name="Dapper A.L."/>
            <person name="Gibson A.K."/>
            <person name="Jackson C."/>
            <person name="Lee H."/>
            <person name="Pejaver V.R."/>
            <person name="Doak T."/>
            <person name="Lynch M."/>
        </authorList>
    </citation>
    <scope>NUCLEOTIDE SEQUENCE [LARGE SCALE GENOMIC DNA]</scope>
</reference>
<dbReference type="GO" id="GO:0019748">
    <property type="term" value="P:secondary metabolic process"/>
    <property type="evidence" value="ECO:0007669"/>
    <property type="project" value="InterPro"/>
</dbReference>
<dbReference type="STRING" id="1629334.Cva_01519"/>
<dbReference type="InterPro" id="IPR011009">
    <property type="entry name" value="Kinase-like_dom_sf"/>
</dbReference>
<dbReference type="GO" id="GO:0016773">
    <property type="term" value="F:phosphotransferase activity, alcohol group as acceptor"/>
    <property type="evidence" value="ECO:0007669"/>
    <property type="project" value="InterPro"/>
</dbReference>
<sequence length="299" mass="34559">MRTPLPSLFLRNVTQNWGEKGEEWLKNLPVLVQELTQQWNLDEIVPFKNLSYNFVARAIRLPDHLKVILKIGADPAEIEAEALSLKVYNGKGCARLFSHDLQKGAFLMEEISPGFSLKSSFPQNDEFAVSTASHVMNILHTHSQRFKSFPTLEKWLEPILEESSPIPTRDLSKARKITENLLKTQSEKVLLHGDLHHDNLLYKNSGDWIAIDPKGVIGERAYEIATFIRNPWPDVLYYPDMRLLLSQRFTLFARLLDIDVVRLKEWSYVHCLLSAHWSTHNQQEVIQTLKYASLIKEFL</sequence>
<dbReference type="Gene3D" id="3.90.1200.10">
    <property type="match status" value="1"/>
</dbReference>
<accession>A0A0K8ME84</accession>
<dbReference type="AlphaFoldDB" id="A0A0K8ME84"/>
<proteinExistence type="predicted"/>
<dbReference type="Proteomes" id="UP000036771">
    <property type="component" value="Unassembled WGS sequence"/>
</dbReference>
<gene>
    <name evidence="1" type="ORF">Cva_01519</name>
</gene>
<evidence type="ECO:0000313" key="1">
    <source>
        <dbReference type="EMBL" id="GAO98850.1"/>
    </source>
</evidence>
<organism evidence="1 2">
    <name type="scientific">Caedimonas varicaedens</name>
    <dbReference type="NCBI Taxonomy" id="1629334"/>
    <lineage>
        <taxon>Bacteria</taxon>
        <taxon>Pseudomonadati</taxon>
        <taxon>Pseudomonadota</taxon>
        <taxon>Alphaproteobacteria</taxon>
        <taxon>Holosporales</taxon>
        <taxon>Caedimonadaceae</taxon>
        <taxon>Caedimonas</taxon>
    </lineage>
</organism>
<name>A0A0K8ME84_9PROT</name>
<keyword evidence="1" id="KW-0418">Kinase</keyword>
<comment type="caution">
    <text evidence="1">The sequence shown here is derived from an EMBL/GenBank/DDBJ whole genome shotgun (WGS) entry which is preliminary data.</text>
</comment>
<dbReference type="OrthoDB" id="3638028at2"/>
<dbReference type="Pfam" id="PF04655">
    <property type="entry name" value="APH_6_hur"/>
    <property type="match status" value="1"/>
</dbReference>
<protein>
    <submittedName>
        <fullName evidence="1">Aminoglycoside/hydroxyurea antibiotic resistance kinase</fullName>
    </submittedName>
</protein>
<dbReference type="InterPro" id="IPR006748">
    <property type="entry name" value="NH2Glyco/OHUrea_AB-resist_kin"/>
</dbReference>
<dbReference type="GO" id="GO:0016301">
    <property type="term" value="F:kinase activity"/>
    <property type="evidence" value="ECO:0007669"/>
    <property type="project" value="UniProtKB-KW"/>
</dbReference>
<keyword evidence="1" id="KW-0808">Transferase</keyword>